<evidence type="ECO:0000256" key="2">
    <source>
        <dbReference type="ARBA" id="ARBA00022840"/>
    </source>
</evidence>
<dbReference type="GO" id="GO:0005524">
    <property type="term" value="F:ATP binding"/>
    <property type="evidence" value="ECO:0007669"/>
    <property type="project" value="UniProtKB-KW"/>
</dbReference>
<dbReference type="PROSITE" id="PS00108">
    <property type="entry name" value="PROTEIN_KINASE_ST"/>
    <property type="match status" value="1"/>
</dbReference>
<dbReference type="InterPro" id="IPR011009">
    <property type="entry name" value="Kinase-like_dom_sf"/>
</dbReference>
<reference evidence="3" key="1">
    <citation type="submission" date="2015-06" db="UniProtKB">
        <authorList>
            <consortium name="EnsemblPlants"/>
        </authorList>
    </citation>
    <scope>IDENTIFICATION</scope>
</reference>
<keyword evidence="1" id="KW-0547">Nucleotide-binding</keyword>
<dbReference type="InterPro" id="IPR045274">
    <property type="entry name" value="WAK-like"/>
</dbReference>
<protein>
    <submittedName>
        <fullName evidence="3">Wall-associated receptor kinase 2</fullName>
    </submittedName>
</protein>
<dbReference type="SUPFAM" id="SSF56112">
    <property type="entry name" value="Protein kinase-like (PK-like)"/>
    <property type="match status" value="1"/>
</dbReference>
<dbReference type="InterPro" id="IPR008271">
    <property type="entry name" value="Ser/Thr_kinase_AS"/>
</dbReference>
<dbReference type="InterPro" id="IPR000719">
    <property type="entry name" value="Prot_kinase_dom"/>
</dbReference>
<dbReference type="SMART" id="SM00220">
    <property type="entry name" value="S_TKc"/>
    <property type="match status" value="1"/>
</dbReference>
<dbReference type="EnsemblPlants" id="EMT07123">
    <property type="protein sequence ID" value="EMT07123"/>
    <property type="gene ID" value="F775_19676"/>
</dbReference>
<dbReference type="Pfam" id="PF00069">
    <property type="entry name" value="Pkinase"/>
    <property type="match status" value="1"/>
</dbReference>
<dbReference type="PANTHER" id="PTHR27005">
    <property type="entry name" value="WALL-ASSOCIATED RECEPTOR KINASE-LIKE 21"/>
    <property type="match status" value="1"/>
</dbReference>
<dbReference type="Gene3D" id="1.10.510.10">
    <property type="entry name" value="Transferase(Phosphotransferase) domain 1"/>
    <property type="match status" value="1"/>
</dbReference>
<dbReference type="ExpressionAtlas" id="M8BW16">
    <property type="expression patterns" value="baseline"/>
</dbReference>
<dbReference type="AlphaFoldDB" id="M8BW16"/>
<keyword evidence="2" id="KW-0067">ATP-binding</keyword>
<dbReference type="PROSITE" id="PS50011">
    <property type="entry name" value="PROTEIN_KINASE_DOM"/>
    <property type="match status" value="1"/>
</dbReference>
<evidence type="ECO:0000256" key="1">
    <source>
        <dbReference type="ARBA" id="ARBA00022741"/>
    </source>
</evidence>
<dbReference type="GO" id="GO:0004674">
    <property type="term" value="F:protein serine/threonine kinase activity"/>
    <property type="evidence" value="ECO:0007669"/>
    <property type="project" value="TreeGrafter"/>
</dbReference>
<proteinExistence type="predicted"/>
<evidence type="ECO:0000313" key="3">
    <source>
        <dbReference type="EnsemblPlants" id="EMT07123"/>
    </source>
</evidence>
<accession>M8BW16</accession>
<dbReference type="GO" id="GO:0007166">
    <property type="term" value="P:cell surface receptor signaling pathway"/>
    <property type="evidence" value="ECO:0007669"/>
    <property type="project" value="InterPro"/>
</dbReference>
<sequence>MDLRESMVTEMLRRNDRSKWSSYSNHNIKCFAEGEIRGITSNYETIIGKGGFGQVIHGDIKPANILLDDNFNAKISDFGISRFVNTESALFTDHVIGSIGYMDPLFVRSGRLTSKSDVYSFGIILVELITKKKATVRNGETNIVECFTQALATGKRRVRELFDVEISSRNNMKILEGVAKLAGQCLKMEMDGRPEMRDVTIGFSIK</sequence>
<dbReference type="GO" id="GO:0005886">
    <property type="term" value="C:plasma membrane"/>
    <property type="evidence" value="ECO:0007669"/>
    <property type="project" value="TreeGrafter"/>
</dbReference>
<name>M8BW16_AEGTA</name>
<dbReference type="PANTHER" id="PTHR27005:SF383">
    <property type="entry name" value="PROTEIN KINASE DOMAIN-CONTAINING PROTEIN"/>
    <property type="match status" value="1"/>
</dbReference>
<organism evidence="3">
    <name type="scientific">Aegilops tauschii</name>
    <name type="common">Tausch's goatgrass</name>
    <name type="synonym">Aegilops squarrosa</name>
    <dbReference type="NCBI Taxonomy" id="37682"/>
    <lineage>
        <taxon>Eukaryota</taxon>
        <taxon>Viridiplantae</taxon>
        <taxon>Streptophyta</taxon>
        <taxon>Embryophyta</taxon>
        <taxon>Tracheophyta</taxon>
        <taxon>Spermatophyta</taxon>
        <taxon>Magnoliopsida</taxon>
        <taxon>Liliopsida</taxon>
        <taxon>Poales</taxon>
        <taxon>Poaceae</taxon>
        <taxon>BOP clade</taxon>
        <taxon>Pooideae</taxon>
        <taxon>Triticodae</taxon>
        <taxon>Triticeae</taxon>
        <taxon>Triticinae</taxon>
        <taxon>Aegilops</taxon>
    </lineage>
</organism>